<feature type="compositionally biased region" description="Basic and acidic residues" evidence="9">
    <location>
        <begin position="630"/>
        <end position="642"/>
    </location>
</feature>
<evidence type="ECO:0000256" key="6">
    <source>
        <dbReference type="ARBA" id="ARBA00023054"/>
    </source>
</evidence>
<keyword evidence="7" id="KW-0131">Cell cycle</keyword>
<dbReference type="Pfam" id="PF07557">
    <property type="entry name" value="Shugoshin_C"/>
    <property type="match status" value="1"/>
</dbReference>
<feature type="region of interest" description="Disordered" evidence="9">
    <location>
        <begin position="860"/>
        <end position="880"/>
    </location>
</feature>
<organism evidence="11 12">
    <name type="scientific">Scomber scombrus</name>
    <name type="common">Atlantic mackerel</name>
    <name type="synonym">Scomber vernalis</name>
    <dbReference type="NCBI Taxonomy" id="13677"/>
    <lineage>
        <taxon>Eukaryota</taxon>
        <taxon>Metazoa</taxon>
        <taxon>Chordata</taxon>
        <taxon>Craniata</taxon>
        <taxon>Vertebrata</taxon>
        <taxon>Euteleostomi</taxon>
        <taxon>Actinopterygii</taxon>
        <taxon>Neopterygii</taxon>
        <taxon>Teleostei</taxon>
        <taxon>Neoteleostei</taxon>
        <taxon>Acanthomorphata</taxon>
        <taxon>Pelagiaria</taxon>
        <taxon>Scombriformes</taxon>
        <taxon>Scombridae</taxon>
        <taxon>Scomber</taxon>
    </lineage>
</organism>
<dbReference type="InterPro" id="IPR038889">
    <property type="entry name" value="Shugoshin1/2"/>
</dbReference>
<dbReference type="AlphaFoldDB" id="A0AAV1P774"/>
<feature type="region of interest" description="Disordered" evidence="9">
    <location>
        <begin position="475"/>
        <end position="554"/>
    </location>
</feature>
<proteinExistence type="inferred from homology"/>
<evidence type="ECO:0000256" key="1">
    <source>
        <dbReference type="ARBA" id="ARBA00004584"/>
    </source>
</evidence>
<comment type="similarity">
    <text evidence="2">Belongs to the shugoshin family.</text>
</comment>
<dbReference type="InterPro" id="IPR011515">
    <property type="entry name" value="Shugoshin_C"/>
</dbReference>
<feature type="compositionally biased region" description="Basic and acidic residues" evidence="9">
    <location>
        <begin position="672"/>
        <end position="683"/>
    </location>
</feature>
<evidence type="ECO:0000313" key="11">
    <source>
        <dbReference type="EMBL" id="CAK6967671.1"/>
    </source>
</evidence>
<dbReference type="Proteomes" id="UP001314229">
    <property type="component" value="Unassembled WGS sequence"/>
</dbReference>
<evidence type="ECO:0000256" key="7">
    <source>
        <dbReference type="ARBA" id="ARBA00023306"/>
    </source>
</evidence>
<feature type="compositionally biased region" description="Basic residues" evidence="9">
    <location>
        <begin position="450"/>
        <end position="460"/>
    </location>
</feature>
<evidence type="ECO:0000256" key="3">
    <source>
        <dbReference type="ARBA" id="ARBA00022454"/>
    </source>
</evidence>
<evidence type="ECO:0000256" key="5">
    <source>
        <dbReference type="ARBA" id="ARBA00022829"/>
    </source>
</evidence>
<comment type="subcellular location">
    <subcellularLocation>
        <location evidence="1">Chromosome</location>
        <location evidence="1">Centromere</location>
    </subcellularLocation>
</comment>
<dbReference type="GO" id="GO:0045132">
    <property type="term" value="P:meiotic chromosome segregation"/>
    <property type="evidence" value="ECO:0007669"/>
    <property type="project" value="InterPro"/>
</dbReference>
<dbReference type="PANTHER" id="PTHR21577:SF3">
    <property type="entry name" value="SHUGOSHIN 1-RELATED"/>
    <property type="match status" value="1"/>
</dbReference>
<dbReference type="GO" id="GO:0000776">
    <property type="term" value="C:kinetochore"/>
    <property type="evidence" value="ECO:0007669"/>
    <property type="project" value="TreeGrafter"/>
</dbReference>
<feature type="region of interest" description="Disordered" evidence="9">
    <location>
        <begin position="742"/>
        <end position="787"/>
    </location>
</feature>
<dbReference type="Gene3D" id="1.20.5.730">
    <property type="entry name" value="Single helix bin"/>
    <property type="match status" value="1"/>
</dbReference>
<feature type="compositionally biased region" description="Polar residues" evidence="9">
    <location>
        <begin position="229"/>
        <end position="254"/>
    </location>
</feature>
<feature type="compositionally biased region" description="Basic residues" evidence="9">
    <location>
        <begin position="947"/>
        <end position="962"/>
    </location>
</feature>
<evidence type="ECO:0000313" key="12">
    <source>
        <dbReference type="Proteomes" id="UP001314229"/>
    </source>
</evidence>
<feature type="compositionally biased region" description="Basic and acidic residues" evidence="9">
    <location>
        <begin position="475"/>
        <end position="492"/>
    </location>
</feature>
<keyword evidence="6" id="KW-0175">Coiled coil</keyword>
<keyword evidence="5" id="KW-0159">Chromosome partition</keyword>
<keyword evidence="8" id="KW-0137">Centromere</keyword>
<comment type="caution">
    <text evidence="11">The sequence shown here is derived from an EMBL/GenBank/DDBJ whole genome shotgun (WGS) entry which is preliminary data.</text>
</comment>
<feature type="compositionally biased region" description="Basic and acidic residues" evidence="9">
    <location>
        <begin position="430"/>
        <end position="449"/>
    </location>
</feature>
<keyword evidence="3" id="KW-0158">Chromosome</keyword>
<evidence type="ECO:0000256" key="9">
    <source>
        <dbReference type="SAM" id="MobiDB-lite"/>
    </source>
</evidence>
<feature type="compositionally biased region" description="Polar residues" evidence="9">
    <location>
        <begin position="319"/>
        <end position="328"/>
    </location>
</feature>
<feature type="compositionally biased region" description="Polar residues" evidence="9">
    <location>
        <begin position="541"/>
        <end position="550"/>
    </location>
</feature>
<evidence type="ECO:0000256" key="8">
    <source>
        <dbReference type="ARBA" id="ARBA00023328"/>
    </source>
</evidence>
<dbReference type="GO" id="GO:0051301">
    <property type="term" value="P:cell division"/>
    <property type="evidence" value="ECO:0007669"/>
    <property type="project" value="UniProtKB-KW"/>
</dbReference>
<reference evidence="11 12" key="1">
    <citation type="submission" date="2024-01" db="EMBL/GenBank/DDBJ databases">
        <authorList>
            <person name="Alioto T."/>
            <person name="Alioto T."/>
            <person name="Gomez Garrido J."/>
        </authorList>
    </citation>
    <scope>NUCLEOTIDE SEQUENCE [LARGE SCALE GENOMIC DNA]</scope>
</reference>
<feature type="region of interest" description="Disordered" evidence="9">
    <location>
        <begin position="282"/>
        <end position="381"/>
    </location>
</feature>
<feature type="compositionally biased region" description="Basic residues" evidence="9">
    <location>
        <begin position="297"/>
        <end position="310"/>
    </location>
</feature>
<evidence type="ECO:0000256" key="2">
    <source>
        <dbReference type="ARBA" id="ARBA00010845"/>
    </source>
</evidence>
<accession>A0AAV1P774</accession>
<keyword evidence="4" id="KW-0132">Cell division</keyword>
<dbReference type="PANTHER" id="PTHR21577">
    <property type="entry name" value="SHUGOSHIN"/>
    <property type="match status" value="1"/>
</dbReference>
<feature type="region of interest" description="Disordered" evidence="9">
    <location>
        <begin position="430"/>
        <end position="460"/>
    </location>
</feature>
<feature type="compositionally biased region" description="Polar residues" evidence="9">
    <location>
        <begin position="751"/>
        <end position="768"/>
    </location>
</feature>
<dbReference type="GO" id="GO:0005634">
    <property type="term" value="C:nucleus"/>
    <property type="evidence" value="ECO:0007669"/>
    <property type="project" value="InterPro"/>
</dbReference>
<feature type="compositionally biased region" description="Polar residues" evidence="9">
    <location>
        <begin position="334"/>
        <end position="346"/>
    </location>
</feature>
<feature type="region of interest" description="Disordered" evidence="9">
    <location>
        <begin position="899"/>
        <end position="972"/>
    </location>
</feature>
<feature type="region of interest" description="Disordered" evidence="9">
    <location>
        <begin position="600"/>
        <end position="703"/>
    </location>
</feature>
<feature type="domain" description="Shugoshin C-terminal" evidence="10">
    <location>
        <begin position="906"/>
        <end position="928"/>
    </location>
</feature>
<sequence length="972" mass="109206">MAPSMTPKQAVVSKIKNKIHNTSSFFKVSLKTNNKALAVALGTQKERSRQLEKDIVYLQKQVEALCFELATKKYKLRKLLPILQNLHSNTLHHLDMVAELFSDSDLPILSDYKSADINSEKPPIRSLPDELAPQPEVSRESLALQKIAAHVSEKNMSADVFSIQSGPKESTDLCNGNNFDEKRHSNQRIQARKTLTSRQSNYLRDEVERLSMIFSQSGFDRKSVLCLQNSQTPSVVSTSEKSKPSLSNDVNLPSGSVMETGLDHDNKQEKTVLQNTTMEMTNLNNTNEIVTVETKAKKTGRSGKPKSKKKKEQESKSSVAENPQVNKSADSRLSEVQSAVTDTLLQTDEHAPEDFGEPEVTELQFPKRQSSKGVTSRIPKLNKFEAGNQETAKDIFKSLDNTKSKTKSCDIVLPDLDDYFMDAENHLSKAKESMKLPPKKDVAGEERSTIKCKRSNSKHRRMSFVTRKTFVMLKKDERESSLSELELDHNNVEEEVEGQSESSKDRELTEEFLFSADEVTHPVTENESPPPPSGSKPQSKTVMATNSGTSHKSRCRGTFVVSVAEDSFSCNRASPEMVPVEQDNCEAEGPMTVMDEGFVRQYSEQHREKQSSCKRPWAVTQDPGSLQEDLISRNNHDEELPLDHVSTASTDFQKPKKPRREETGRSSKKKAAQREECVDNSSDKKKKNKCSRSNKGFRPGAEGCYLQDLSNALHLHDSAYMDDPESKAEQVDDLEEVDSHFDITKKDDISGHSSNSKPTKSKSRTVWNPAQCRKASERQTPAESRNVRETFVVSRRNTQDSVSLNNRRTSNVSVTYSRRADTSEEEAVHQNLGDLLTDEVPPWLDMEDSTADTEVVSLLSSPKRKTSGGTRAIEESSTISAEASPVRRVLTSLTNTITTPDMERTGRTRRRNGVVSYKEPTLNSKIRRGDKFTDTMFLSSPVTKDDKKKKKTKKEKQKKQKKPNLEETILID</sequence>
<feature type="region of interest" description="Disordered" evidence="9">
    <location>
        <begin position="229"/>
        <end position="266"/>
    </location>
</feature>
<evidence type="ECO:0000256" key="4">
    <source>
        <dbReference type="ARBA" id="ARBA00022618"/>
    </source>
</evidence>
<protein>
    <submittedName>
        <fullName evidence="11">Uncharacterized protein sgo2</fullName>
    </submittedName>
</protein>
<evidence type="ECO:0000259" key="10">
    <source>
        <dbReference type="Pfam" id="PF07557"/>
    </source>
</evidence>
<gene>
    <name evidence="11" type="ORF">FSCOSCO3_A011621</name>
</gene>
<keyword evidence="12" id="KW-1185">Reference proteome</keyword>
<dbReference type="GO" id="GO:0051177">
    <property type="term" value="P:meiotic sister chromatid cohesion"/>
    <property type="evidence" value="ECO:0007669"/>
    <property type="project" value="TreeGrafter"/>
</dbReference>
<name>A0AAV1P774_SCOSC</name>
<dbReference type="EMBL" id="CAWUFR010000108">
    <property type="protein sequence ID" value="CAK6967671.1"/>
    <property type="molecule type" value="Genomic_DNA"/>
</dbReference>